<dbReference type="InterPro" id="IPR001173">
    <property type="entry name" value="Glyco_trans_2-like"/>
</dbReference>
<keyword evidence="10" id="KW-1185">Reference proteome</keyword>
<feature type="transmembrane region" description="Helical" evidence="7">
    <location>
        <begin position="424"/>
        <end position="444"/>
    </location>
</feature>
<evidence type="ECO:0000256" key="1">
    <source>
        <dbReference type="ARBA" id="ARBA00004141"/>
    </source>
</evidence>
<feature type="domain" description="Glycosyltransferase 2-like" evidence="8">
    <location>
        <begin position="186"/>
        <end position="410"/>
    </location>
</feature>
<proteinExistence type="predicted"/>
<feature type="transmembrane region" description="Helical" evidence="7">
    <location>
        <begin position="29"/>
        <end position="46"/>
    </location>
</feature>
<evidence type="ECO:0000256" key="5">
    <source>
        <dbReference type="ARBA" id="ARBA00022989"/>
    </source>
</evidence>
<reference evidence="9 10" key="1">
    <citation type="submission" date="2012-08" db="EMBL/GenBank/DDBJ databases">
        <title>Whole genome shotgun sequence of Gordonia namibiensis NBRC 108229.</title>
        <authorList>
            <person name="Isaki-Nakamura S."/>
            <person name="Hosoyama A."/>
            <person name="Tsuchikane K."/>
            <person name="Katsumata H."/>
            <person name="Baba S."/>
            <person name="Yamazaki S."/>
            <person name="Fujita N."/>
        </authorList>
    </citation>
    <scope>NUCLEOTIDE SEQUENCE [LARGE SCALE GENOMIC DNA]</scope>
    <source>
        <strain evidence="9 10">NBRC 108229</strain>
    </source>
</reference>
<protein>
    <recommendedName>
        <fullName evidence="8">Glycosyltransferase 2-like domain-containing protein</fullName>
    </recommendedName>
</protein>
<dbReference type="InterPro" id="IPR050321">
    <property type="entry name" value="Glycosyltr_2/OpgH_subfam"/>
</dbReference>
<comment type="caution">
    <text evidence="9">The sequence shown here is derived from an EMBL/GenBank/DDBJ whole genome shotgun (WGS) entry which is preliminary data.</text>
</comment>
<dbReference type="Pfam" id="PF13632">
    <property type="entry name" value="Glyco_trans_2_3"/>
    <property type="match status" value="1"/>
</dbReference>
<comment type="subcellular location">
    <subcellularLocation>
        <location evidence="1">Membrane</location>
        <topology evidence="1">Multi-pass membrane protein</topology>
    </subcellularLocation>
</comment>
<dbReference type="Gene3D" id="3.90.550.10">
    <property type="entry name" value="Spore Coat Polysaccharide Biosynthesis Protein SpsA, Chain A"/>
    <property type="match status" value="1"/>
</dbReference>
<evidence type="ECO:0000313" key="9">
    <source>
        <dbReference type="EMBL" id="GAB98880.1"/>
    </source>
</evidence>
<keyword evidence="5 7" id="KW-1133">Transmembrane helix</keyword>
<keyword evidence="3" id="KW-0808">Transferase</keyword>
<keyword evidence="6 7" id="KW-0472">Membrane</keyword>
<gene>
    <name evidence="9" type="ORF">GONAM_04_00190</name>
</gene>
<dbReference type="RefSeq" id="WP_006865158.1">
    <property type="nucleotide sequence ID" value="NZ_BAHE01000004.1"/>
</dbReference>
<dbReference type="PANTHER" id="PTHR43867">
    <property type="entry name" value="CELLULOSE SYNTHASE CATALYTIC SUBUNIT A [UDP-FORMING]"/>
    <property type="match status" value="1"/>
</dbReference>
<dbReference type="SUPFAM" id="SSF53448">
    <property type="entry name" value="Nucleotide-diphospho-sugar transferases"/>
    <property type="match status" value="1"/>
</dbReference>
<dbReference type="PANTHER" id="PTHR43867:SF2">
    <property type="entry name" value="CELLULOSE SYNTHASE CATALYTIC SUBUNIT A [UDP-FORMING]"/>
    <property type="match status" value="1"/>
</dbReference>
<dbReference type="CDD" id="cd06427">
    <property type="entry name" value="CESA_like_2"/>
    <property type="match status" value="1"/>
</dbReference>
<name>K6WHU1_9ACTN</name>
<evidence type="ECO:0000256" key="6">
    <source>
        <dbReference type="ARBA" id="ARBA00023136"/>
    </source>
</evidence>
<feature type="transmembrane region" description="Helical" evidence="7">
    <location>
        <begin position="393"/>
        <end position="417"/>
    </location>
</feature>
<dbReference type="GO" id="GO:0016020">
    <property type="term" value="C:membrane"/>
    <property type="evidence" value="ECO:0007669"/>
    <property type="project" value="UniProtKB-SubCell"/>
</dbReference>
<dbReference type="InterPro" id="IPR029044">
    <property type="entry name" value="Nucleotide-diphossugar_trans"/>
</dbReference>
<evidence type="ECO:0000256" key="4">
    <source>
        <dbReference type="ARBA" id="ARBA00022692"/>
    </source>
</evidence>
<accession>K6WHU1</accession>
<dbReference type="GO" id="GO:0016757">
    <property type="term" value="F:glycosyltransferase activity"/>
    <property type="evidence" value="ECO:0007669"/>
    <property type="project" value="UniProtKB-KW"/>
</dbReference>
<dbReference type="AlphaFoldDB" id="K6WHU1"/>
<feature type="transmembrane region" description="Helical" evidence="7">
    <location>
        <begin position="363"/>
        <end position="381"/>
    </location>
</feature>
<dbReference type="Proteomes" id="UP000035058">
    <property type="component" value="Unassembled WGS sequence"/>
</dbReference>
<organism evidence="9 10">
    <name type="scientific">Gordonia namibiensis NBRC 108229</name>
    <dbReference type="NCBI Taxonomy" id="1208314"/>
    <lineage>
        <taxon>Bacteria</taxon>
        <taxon>Bacillati</taxon>
        <taxon>Actinomycetota</taxon>
        <taxon>Actinomycetes</taxon>
        <taxon>Mycobacteriales</taxon>
        <taxon>Gordoniaceae</taxon>
        <taxon>Gordonia</taxon>
    </lineage>
</organism>
<evidence type="ECO:0000256" key="7">
    <source>
        <dbReference type="SAM" id="Phobius"/>
    </source>
</evidence>
<sequence>MTRPAPGGAASALPDDLSARHPLSTVQRVGLLGAAILIAAGFVVSWQIALSSALSVCAVYFLISSVDKLVLVTRGMSGRGVIQISDDAARAIPDDELPVYTVLLPVYGEPEIVTNLVAGVGRIDYPADKLDILLVLEEDDAETLDAIEGADLGNITPVLVPPSEPRTKPKACNHAMGLPIERSDLVTIYDAEDIPDPLQLRRAAAIFAGSPPEVASVQARLGYFNERDNLLTRWFSIEYDQWFSYMLPALSASKCVIPLGGTSNHIRTRVLREVGGWDAFNVTEDADLGIRLARYGYRTVVLDSLTEEEANADVVNWVRQRSRWYKGYLQTFLVHTRHPSAVIRELGLVPTLRIANLTAGMPLANTLNLAFWTLLVVWFAGKPDFMRGLFPGPVFYLCLFMFTVGNLATILLGVVSARTREKPYLLVAALLVPGYWFLQSMAAVKSVVQLIYKPSYWEKTVHGLSAMPGTMQEPKGSENARQTS</sequence>
<evidence type="ECO:0000313" key="10">
    <source>
        <dbReference type="Proteomes" id="UP000035058"/>
    </source>
</evidence>
<evidence type="ECO:0000259" key="8">
    <source>
        <dbReference type="Pfam" id="PF13632"/>
    </source>
</evidence>
<dbReference type="EMBL" id="BAHE01000004">
    <property type="protein sequence ID" value="GAB98880.1"/>
    <property type="molecule type" value="Genomic_DNA"/>
</dbReference>
<keyword evidence="4 7" id="KW-0812">Transmembrane</keyword>
<evidence type="ECO:0000256" key="2">
    <source>
        <dbReference type="ARBA" id="ARBA00022676"/>
    </source>
</evidence>
<evidence type="ECO:0000256" key="3">
    <source>
        <dbReference type="ARBA" id="ARBA00022679"/>
    </source>
</evidence>
<keyword evidence="2" id="KW-0328">Glycosyltransferase</keyword>